<dbReference type="Proteomes" id="UP001497482">
    <property type="component" value="Chromosome 9"/>
</dbReference>
<accession>A0AAV2MSM2</accession>
<reference evidence="2 3" key="1">
    <citation type="submission" date="2024-04" db="EMBL/GenBank/DDBJ databases">
        <authorList>
            <person name="Waldvogel A.-M."/>
            <person name="Schoenle A."/>
        </authorList>
    </citation>
    <scope>NUCLEOTIDE SEQUENCE [LARGE SCALE GENOMIC DNA]</scope>
</reference>
<evidence type="ECO:0000313" key="2">
    <source>
        <dbReference type="EMBL" id="CAL1616428.1"/>
    </source>
</evidence>
<dbReference type="EMBL" id="OZ035831">
    <property type="protein sequence ID" value="CAL1616428.1"/>
    <property type="molecule type" value="Genomic_DNA"/>
</dbReference>
<evidence type="ECO:0000313" key="3">
    <source>
        <dbReference type="Proteomes" id="UP001497482"/>
    </source>
</evidence>
<evidence type="ECO:0000256" key="1">
    <source>
        <dbReference type="SAM" id="MobiDB-lite"/>
    </source>
</evidence>
<proteinExistence type="predicted"/>
<keyword evidence="3" id="KW-1185">Reference proteome</keyword>
<feature type="region of interest" description="Disordered" evidence="1">
    <location>
        <begin position="91"/>
        <end position="122"/>
    </location>
</feature>
<name>A0AAV2MSM2_KNICA</name>
<feature type="compositionally biased region" description="Basic and acidic residues" evidence="1">
    <location>
        <begin position="112"/>
        <end position="122"/>
    </location>
</feature>
<sequence>MAPVQEGPAEGKAYPHWAPTRLALTALRENLFVTQPISCCLSCTYTAVPVLLQSGPRTPARLSDHPLTPFSGPSPPLLILQSSTLQCLNSRAGHGGRGGEILGRIRPKRRDRGQIKAKGEDRQRVARLWEKTQR</sequence>
<organism evidence="2 3">
    <name type="scientific">Knipowitschia caucasica</name>
    <name type="common">Caucasian dwarf goby</name>
    <name type="synonym">Pomatoschistus caucasicus</name>
    <dbReference type="NCBI Taxonomy" id="637954"/>
    <lineage>
        <taxon>Eukaryota</taxon>
        <taxon>Metazoa</taxon>
        <taxon>Chordata</taxon>
        <taxon>Craniata</taxon>
        <taxon>Vertebrata</taxon>
        <taxon>Euteleostomi</taxon>
        <taxon>Actinopterygii</taxon>
        <taxon>Neopterygii</taxon>
        <taxon>Teleostei</taxon>
        <taxon>Neoteleostei</taxon>
        <taxon>Acanthomorphata</taxon>
        <taxon>Gobiaria</taxon>
        <taxon>Gobiiformes</taxon>
        <taxon>Gobioidei</taxon>
        <taxon>Gobiidae</taxon>
        <taxon>Gobiinae</taxon>
        <taxon>Knipowitschia</taxon>
    </lineage>
</organism>
<dbReference type="AlphaFoldDB" id="A0AAV2MSM2"/>
<gene>
    <name evidence="2" type="ORF">KC01_LOCUS42184</name>
</gene>
<protein>
    <submittedName>
        <fullName evidence="2">Uncharacterized protein</fullName>
    </submittedName>
</protein>